<protein>
    <submittedName>
        <fullName evidence="2">RNA 2',3'-cyclic phosphodiesterase</fullName>
    </submittedName>
</protein>
<dbReference type="InterPro" id="IPR009097">
    <property type="entry name" value="Cyclic_Pdiesterase"/>
</dbReference>
<dbReference type="Proteomes" id="UP000823896">
    <property type="component" value="Unassembled WGS sequence"/>
</dbReference>
<dbReference type="Gene3D" id="3.90.1140.10">
    <property type="entry name" value="Cyclic phosphodiesterase"/>
    <property type="match status" value="1"/>
</dbReference>
<evidence type="ECO:0000256" key="1">
    <source>
        <dbReference type="ARBA" id="ARBA00022801"/>
    </source>
</evidence>
<accession>A0A9D2NT81</accession>
<keyword evidence="1" id="KW-0378">Hydrolase</keyword>
<comment type="caution">
    <text evidence="2">The sequence shown here is derived from an EMBL/GenBank/DDBJ whole genome shotgun (WGS) entry which is preliminary data.</text>
</comment>
<dbReference type="NCBIfam" id="TIGR02258">
    <property type="entry name" value="2_5_ligase"/>
    <property type="match status" value="1"/>
</dbReference>
<dbReference type="InterPro" id="IPR004175">
    <property type="entry name" value="RNA_CPDase"/>
</dbReference>
<reference evidence="2" key="1">
    <citation type="journal article" date="2021" name="PeerJ">
        <title>Extensive microbial diversity within the chicken gut microbiome revealed by metagenomics and culture.</title>
        <authorList>
            <person name="Gilroy R."/>
            <person name="Ravi A."/>
            <person name="Getino M."/>
            <person name="Pursley I."/>
            <person name="Horton D.L."/>
            <person name="Alikhan N.F."/>
            <person name="Baker D."/>
            <person name="Gharbi K."/>
            <person name="Hall N."/>
            <person name="Watson M."/>
            <person name="Adriaenssens E.M."/>
            <person name="Foster-Nyarko E."/>
            <person name="Jarju S."/>
            <person name="Secka A."/>
            <person name="Antonio M."/>
            <person name="Oren A."/>
            <person name="Chaudhuri R.R."/>
            <person name="La Ragione R."/>
            <person name="Hildebrand F."/>
            <person name="Pallen M.J."/>
        </authorList>
    </citation>
    <scope>NUCLEOTIDE SEQUENCE</scope>
    <source>
        <strain evidence="2">CHK187-11901</strain>
    </source>
</reference>
<proteinExistence type="predicted"/>
<dbReference type="PANTHER" id="PTHR35561:SF1">
    <property type="entry name" value="RNA 2',3'-CYCLIC PHOSPHODIESTERASE"/>
    <property type="match status" value="1"/>
</dbReference>
<sequence>MIRALRACVRDLEAQGAQGSIVPDANLHMTLAFIGDAERPDQVRAVLQKIPLPKIRLTLSKTGYFGDLLWAGIKADPSLHAYVSALREALAEADIPFDKKPFVPHITLIRRLRAPGSLCPRLDQEEMEASKAALMCSSFTGGKVQYQEI</sequence>
<dbReference type="EMBL" id="DWWM01000051">
    <property type="protein sequence ID" value="HJC37028.1"/>
    <property type="molecule type" value="Genomic_DNA"/>
</dbReference>
<dbReference type="AlphaFoldDB" id="A0A9D2NT81"/>
<reference evidence="2" key="2">
    <citation type="submission" date="2021-04" db="EMBL/GenBank/DDBJ databases">
        <authorList>
            <person name="Gilroy R."/>
        </authorList>
    </citation>
    <scope>NUCLEOTIDE SEQUENCE</scope>
    <source>
        <strain evidence="2">CHK187-11901</strain>
    </source>
</reference>
<dbReference type="GO" id="GO:0004113">
    <property type="term" value="F:2',3'-cyclic-nucleotide 3'-phosphodiesterase activity"/>
    <property type="evidence" value="ECO:0007669"/>
    <property type="project" value="InterPro"/>
</dbReference>
<dbReference type="Pfam" id="PF13563">
    <property type="entry name" value="2_5_RNA_ligase2"/>
    <property type="match status" value="1"/>
</dbReference>
<gene>
    <name evidence="2" type="primary">thpR</name>
    <name evidence="2" type="ORF">H9702_07875</name>
</gene>
<dbReference type="SUPFAM" id="SSF55144">
    <property type="entry name" value="LigT-like"/>
    <property type="match status" value="1"/>
</dbReference>
<organism evidence="2 3">
    <name type="scientific">Candidatus Merdibacter merdavium</name>
    <dbReference type="NCBI Taxonomy" id="2838692"/>
    <lineage>
        <taxon>Bacteria</taxon>
        <taxon>Bacillati</taxon>
        <taxon>Bacillota</taxon>
        <taxon>Erysipelotrichia</taxon>
        <taxon>Erysipelotrichales</taxon>
        <taxon>Erysipelotrichaceae</taxon>
        <taxon>Merdibacter</taxon>
    </lineage>
</organism>
<dbReference type="GO" id="GO:0008664">
    <property type="term" value="F:RNA 2',3'-cyclic 3'-phosphodiesterase activity"/>
    <property type="evidence" value="ECO:0007669"/>
    <property type="project" value="InterPro"/>
</dbReference>
<evidence type="ECO:0000313" key="2">
    <source>
        <dbReference type="EMBL" id="HJC37028.1"/>
    </source>
</evidence>
<evidence type="ECO:0000313" key="3">
    <source>
        <dbReference type="Proteomes" id="UP000823896"/>
    </source>
</evidence>
<dbReference type="PANTHER" id="PTHR35561">
    <property type="entry name" value="RNA 2',3'-CYCLIC PHOSPHODIESTERASE"/>
    <property type="match status" value="1"/>
</dbReference>
<name>A0A9D2NT81_9FIRM</name>